<evidence type="ECO:0000313" key="1">
    <source>
        <dbReference type="EMBL" id="QNO52090.1"/>
    </source>
</evidence>
<reference evidence="1" key="1">
    <citation type="submission" date="2020-06" db="EMBL/GenBank/DDBJ databases">
        <title>Unique genomic features of the anaerobic methanotrophic archaea.</title>
        <authorList>
            <person name="Chadwick G.L."/>
            <person name="Skennerton C.T."/>
            <person name="Laso-Perez R."/>
            <person name="Leu A.O."/>
            <person name="Speth D.R."/>
            <person name="Yu H."/>
            <person name="Morgan-Lang C."/>
            <person name="Hatzenpichler R."/>
            <person name="Goudeau D."/>
            <person name="Malmstrom R."/>
            <person name="Brazelton W.J."/>
            <person name="Woyke T."/>
            <person name="Hallam S.J."/>
            <person name="Tyson G.W."/>
            <person name="Wegener G."/>
            <person name="Boetius A."/>
            <person name="Orphan V."/>
        </authorList>
    </citation>
    <scope>NUCLEOTIDE SEQUENCE</scope>
</reference>
<dbReference type="InterPro" id="IPR022148">
    <property type="entry name" value="CopG_antitoxin"/>
</dbReference>
<evidence type="ECO:0008006" key="2">
    <source>
        <dbReference type="Google" id="ProtNLM"/>
    </source>
</evidence>
<proteinExistence type="predicted"/>
<organism evidence="1">
    <name type="scientific">Candidatus Methanophagaceae archaeon ANME-1 ERB6</name>
    <dbReference type="NCBI Taxonomy" id="2759912"/>
    <lineage>
        <taxon>Archaea</taxon>
        <taxon>Methanobacteriati</taxon>
        <taxon>Methanobacteriota</taxon>
        <taxon>Stenosarchaea group</taxon>
        <taxon>Methanomicrobia</taxon>
        <taxon>Candidatus Methanophagales</taxon>
        <taxon>Candidatus Methanophagaceae</taxon>
    </lineage>
</organism>
<dbReference type="Pfam" id="PF12441">
    <property type="entry name" value="CopG_antitoxin"/>
    <property type="match status" value="1"/>
</dbReference>
<dbReference type="EMBL" id="MT631500">
    <property type="protein sequence ID" value="QNO52090.1"/>
    <property type="molecule type" value="Genomic_DNA"/>
</dbReference>
<gene>
    <name evidence="1" type="ORF">IPGHNFGK_00046</name>
</gene>
<dbReference type="AlphaFoldDB" id="A0A7G9YVQ6"/>
<accession>A0A7G9YVQ6</accession>
<sequence>MENEEDMSKNRSSISKARSYEEIGDFWDIHDLADYWDKTKSVEIEIDIQSEVTYYAVDKELSAKIRAIAKQHGVSADTLLNLWVQEKLQEQAT</sequence>
<name>A0A7G9YVQ6_9EURY</name>
<protein>
    <recommendedName>
        <fullName evidence="2">CopG antitoxin of type II toxin-antitoxin system</fullName>
    </recommendedName>
</protein>